<gene>
    <name evidence="1" type="ORF">NM961_08400</name>
</gene>
<keyword evidence="2" id="KW-1185">Reference proteome</keyword>
<protein>
    <submittedName>
        <fullName evidence="1">CPXCG motif-containing cysteine-rich protein</fullName>
    </submittedName>
</protein>
<dbReference type="PIRSF" id="PIRSF037225">
    <property type="entry name" value="UCP037225"/>
    <property type="match status" value="1"/>
</dbReference>
<accession>A0ABT1QQZ7</accession>
<dbReference type="InterPro" id="IPR025990">
    <property type="entry name" value="zinc_ribbon_bacterial"/>
</dbReference>
<dbReference type="InterPro" id="IPR017143">
    <property type="entry name" value="UCP037225"/>
</dbReference>
<dbReference type="RefSeq" id="WP_255913633.1">
    <property type="nucleotide sequence ID" value="NZ_JANFQO010000006.1"/>
</dbReference>
<sequence>MLEFVTLHCPYCGESFESSVDLSGGDQDYVEDCAVCCRPINVSVRVDAQDELVSLHTRRDQD</sequence>
<organism evidence="1 2">
    <name type="scientific">Tahibacter harae</name>
    <dbReference type="NCBI Taxonomy" id="2963937"/>
    <lineage>
        <taxon>Bacteria</taxon>
        <taxon>Pseudomonadati</taxon>
        <taxon>Pseudomonadota</taxon>
        <taxon>Gammaproteobacteria</taxon>
        <taxon>Lysobacterales</taxon>
        <taxon>Rhodanobacteraceae</taxon>
        <taxon>Tahibacter</taxon>
    </lineage>
</organism>
<evidence type="ECO:0000313" key="1">
    <source>
        <dbReference type="EMBL" id="MCQ4164728.1"/>
    </source>
</evidence>
<dbReference type="EMBL" id="JANFQO010000006">
    <property type="protein sequence ID" value="MCQ4164728.1"/>
    <property type="molecule type" value="Genomic_DNA"/>
</dbReference>
<proteinExistence type="predicted"/>
<name>A0ABT1QQZ7_9GAMM</name>
<comment type="caution">
    <text evidence="1">The sequence shown here is derived from an EMBL/GenBank/DDBJ whole genome shotgun (WGS) entry which is preliminary data.</text>
</comment>
<reference evidence="1" key="1">
    <citation type="submission" date="2022-07" db="EMBL/GenBank/DDBJ databases">
        <title>Tahibacter sp., a new gammaproteobacterium isolated from the silt sample collected at pig farm.</title>
        <authorList>
            <person name="Chen H."/>
        </authorList>
    </citation>
    <scope>NUCLEOTIDE SEQUENCE</scope>
    <source>
        <strain evidence="1">P2K</strain>
    </source>
</reference>
<dbReference type="Pfam" id="PF14255">
    <property type="entry name" value="Zn_ribbon_21"/>
    <property type="match status" value="1"/>
</dbReference>
<evidence type="ECO:0000313" key="2">
    <source>
        <dbReference type="Proteomes" id="UP001165498"/>
    </source>
</evidence>
<dbReference type="Proteomes" id="UP001165498">
    <property type="component" value="Unassembled WGS sequence"/>
</dbReference>